<keyword evidence="2" id="KW-0812">Transmembrane</keyword>
<dbReference type="AlphaFoldDB" id="A0A0W0UIJ9"/>
<protein>
    <submittedName>
        <fullName evidence="3">Uncharacterized protein</fullName>
    </submittedName>
</protein>
<dbReference type="Proteomes" id="UP000054715">
    <property type="component" value="Unassembled WGS sequence"/>
</dbReference>
<dbReference type="RefSeq" id="WP_058449770.1">
    <property type="nucleotide sequence ID" value="NZ_CAAAJF010000002.1"/>
</dbReference>
<feature type="transmembrane region" description="Helical" evidence="2">
    <location>
        <begin position="594"/>
        <end position="618"/>
    </location>
</feature>
<evidence type="ECO:0000256" key="2">
    <source>
        <dbReference type="SAM" id="Phobius"/>
    </source>
</evidence>
<dbReference type="PATRIC" id="fig|455.5.peg.1962"/>
<evidence type="ECO:0000313" key="3">
    <source>
        <dbReference type="EMBL" id="KTD07669.1"/>
    </source>
</evidence>
<reference evidence="3 4" key="1">
    <citation type="submission" date="2015-11" db="EMBL/GenBank/DDBJ databases">
        <title>Genomic analysis of 38 Legionella species identifies large and diverse effector repertoires.</title>
        <authorList>
            <person name="Burstein D."/>
            <person name="Amaro F."/>
            <person name="Zusman T."/>
            <person name="Lifshitz Z."/>
            <person name="Cohen O."/>
            <person name="Gilbert J.A."/>
            <person name="Pupko T."/>
            <person name="Shuman H.A."/>
            <person name="Segal G."/>
        </authorList>
    </citation>
    <scope>NUCLEOTIDE SEQUENCE [LARGE SCALE GENOMIC DNA]</scope>
    <source>
        <strain evidence="3 4">JA-26-G1-E2</strain>
    </source>
</reference>
<keyword evidence="2" id="KW-0472">Membrane</keyword>
<dbReference type="EMBL" id="LNYG01000013">
    <property type="protein sequence ID" value="KTD07669.1"/>
    <property type="molecule type" value="Genomic_DNA"/>
</dbReference>
<sequence length="717" mass="82287">MRSKYHRIHYRAMPVQSRFGMIFGVLHNEECYTAEELQFRTRVLAARVNSGLDADLLQTSSNWFSTNQDSAFANINENSWLFNPEYLPREPLSTEDFHISLVDNQRLNWPELATMTRTIGDYLLLRNSNLPTSHLNQPMNYVLLDMVRMLKRLSMVDNAEYVTQQLQLLHNYLRVVEIHTSATIGSDRLFLSDCRRTIEHQQQTIENQIHSRQLKTQIHQVQQQLNQVAELRHTILHFALSDSAVNPHPYWEHFATLTPSQPDSKKEFPTLAAKACGTMRSDALTTLSEKPANQQLNVLELSAATLSHCQDFNFVTDLPEAVKDAYRNSLIDLQEILRFQGILDQLQQLFDKAGEVFTIIQFREEMLGLLKNIEQFIQHSQQNIMQVLEANTNLYHQFIQAKQDLRWWEKMLTQRQEKIDTFIENQDNLARFDTTPTSLQMANKELLQHVNQVVNQLMQHASETNQLELVSTTRNMVEQLMDSMHAWIGRQYELKGLPIPEKPKFNTLSEKNQLETSKPVKKHYAHPHPSIIKEPPPLTSSTSKLSPFQFWSPPQVTYLPATQACHSHSCNSIPPMLSSTENNPGNSANPTASMMYAGAALGFLVLLPVSILALKLLYDSWQVSSATENNDVSDFEAIKIKTEDLLSLVNNLQEEIRMSDLDYSLPFINEEYHHLINKAGKGQFDVSEMQSLHDELVEIQLELSNSISQNLNSPSPI</sequence>
<accession>A0A0W0UIJ9</accession>
<evidence type="ECO:0000313" key="4">
    <source>
        <dbReference type="Proteomes" id="UP000054715"/>
    </source>
</evidence>
<keyword evidence="2" id="KW-1133">Transmembrane helix</keyword>
<name>A0A0W0UIJ9_9GAMM</name>
<evidence type="ECO:0000256" key="1">
    <source>
        <dbReference type="SAM" id="MobiDB-lite"/>
    </source>
</evidence>
<organism evidence="3 4">
    <name type="scientific">Legionella jamestowniensis</name>
    <dbReference type="NCBI Taxonomy" id="455"/>
    <lineage>
        <taxon>Bacteria</taxon>
        <taxon>Pseudomonadati</taxon>
        <taxon>Pseudomonadota</taxon>
        <taxon>Gammaproteobacteria</taxon>
        <taxon>Legionellales</taxon>
        <taxon>Legionellaceae</taxon>
        <taxon>Legionella</taxon>
    </lineage>
</organism>
<gene>
    <name evidence="3" type="ORF">Ljam_1864</name>
</gene>
<comment type="caution">
    <text evidence="3">The sequence shown here is derived from an EMBL/GenBank/DDBJ whole genome shotgun (WGS) entry which is preliminary data.</text>
</comment>
<dbReference type="OrthoDB" id="5649692at2"/>
<proteinExistence type="predicted"/>
<feature type="region of interest" description="Disordered" evidence="1">
    <location>
        <begin position="516"/>
        <end position="540"/>
    </location>
</feature>